<evidence type="ECO:0000256" key="8">
    <source>
        <dbReference type="SAM" id="Phobius"/>
    </source>
</evidence>
<dbReference type="AlphaFoldDB" id="A0A420HCA5"/>
<evidence type="ECO:0000256" key="6">
    <source>
        <dbReference type="ARBA" id="ARBA00022833"/>
    </source>
</evidence>
<comment type="cofactor">
    <cofactor evidence="1">
        <name>Zn(2+)</name>
        <dbReference type="ChEBI" id="CHEBI:29105"/>
    </cofactor>
</comment>
<name>A0A420HCA5_9PEZI</name>
<comment type="caution">
    <text evidence="11">The sequence shown here is derived from an EMBL/GenBank/DDBJ whole genome shotgun (WGS) entry which is preliminary data.</text>
</comment>
<dbReference type="PANTHER" id="PTHR11733:SF167">
    <property type="entry name" value="FI17812P1-RELATED"/>
    <property type="match status" value="1"/>
</dbReference>
<dbReference type="Pfam" id="PF01431">
    <property type="entry name" value="Peptidase_M13"/>
    <property type="match status" value="1"/>
</dbReference>
<keyword evidence="7" id="KW-0482">Metalloprotease</keyword>
<dbReference type="InterPro" id="IPR024079">
    <property type="entry name" value="MetalloPept_cat_dom_sf"/>
</dbReference>
<keyword evidence="4" id="KW-0479">Metal-binding</keyword>
<dbReference type="InterPro" id="IPR000718">
    <property type="entry name" value="Peptidase_M13"/>
</dbReference>
<dbReference type="GO" id="GO:0004222">
    <property type="term" value="F:metalloendopeptidase activity"/>
    <property type="evidence" value="ECO:0007669"/>
    <property type="project" value="InterPro"/>
</dbReference>
<feature type="transmembrane region" description="Helical" evidence="8">
    <location>
        <begin position="37"/>
        <end position="59"/>
    </location>
</feature>
<dbReference type="InterPro" id="IPR008753">
    <property type="entry name" value="Peptidase_M13_N"/>
</dbReference>
<evidence type="ECO:0000256" key="3">
    <source>
        <dbReference type="ARBA" id="ARBA00022670"/>
    </source>
</evidence>
<dbReference type="GO" id="GO:0016485">
    <property type="term" value="P:protein processing"/>
    <property type="evidence" value="ECO:0007669"/>
    <property type="project" value="TreeGrafter"/>
</dbReference>
<dbReference type="Gene3D" id="3.40.390.10">
    <property type="entry name" value="Collagenase (Catalytic Domain)"/>
    <property type="match status" value="1"/>
</dbReference>
<keyword evidence="3" id="KW-0645">Protease</keyword>
<dbReference type="InterPro" id="IPR018497">
    <property type="entry name" value="Peptidase_M13_C"/>
</dbReference>
<evidence type="ECO:0000256" key="4">
    <source>
        <dbReference type="ARBA" id="ARBA00022723"/>
    </source>
</evidence>
<dbReference type="PRINTS" id="PR00786">
    <property type="entry name" value="NEPRILYSIN"/>
</dbReference>
<evidence type="ECO:0000259" key="9">
    <source>
        <dbReference type="Pfam" id="PF01431"/>
    </source>
</evidence>
<feature type="domain" description="Peptidase M13 N-terminal" evidence="10">
    <location>
        <begin position="95"/>
        <end position="523"/>
    </location>
</feature>
<evidence type="ECO:0000313" key="11">
    <source>
        <dbReference type="EMBL" id="RKF55070.1"/>
    </source>
</evidence>
<protein>
    <submittedName>
        <fullName evidence="11">Endothelin-converting enzyme 1</fullName>
    </submittedName>
</protein>
<dbReference type="CDD" id="cd08662">
    <property type="entry name" value="M13"/>
    <property type="match status" value="1"/>
</dbReference>
<keyword evidence="8" id="KW-0472">Membrane</keyword>
<dbReference type="Gene3D" id="1.10.1380.10">
    <property type="entry name" value="Neutral endopeptidase , domain2"/>
    <property type="match status" value="1"/>
</dbReference>
<evidence type="ECO:0000259" key="10">
    <source>
        <dbReference type="Pfam" id="PF05649"/>
    </source>
</evidence>
<dbReference type="OrthoDB" id="6475849at2759"/>
<dbReference type="PROSITE" id="PS51885">
    <property type="entry name" value="NEPRILYSIN"/>
    <property type="match status" value="1"/>
</dbReference>
<feature type="domain" description="Peptidase M13 C-terminal" evidence="9">
    <location>
        <begin position="585"/>
        <end position="784"/>
    </location>
</feature>
<keyword evidence="8" id="KW-1133">Transmembrane helix</keyword>
<sequence>MPVETVETAPLLQQSAAPNNEDTSVLKRVKEFLTGKLFLFLGSLLAILIVLGLSLSFGLRGRKSPESKLCTTEACIHASSEILYNLSPNYKNIDPCANFEELVCGGWSDRHDLRPDQGDAFTGTLMDDNIQLILKHVLEAPYQNVSKVLSLESSPNAKSADKEIFNKIKTAYDVCMNVSTIRSQGIKPLVEVIRQIIDLFPVTESDIRKNEPLTASDGMELSETLIFLQKLGIDSLLLLGPTADDKNPDTVVIQAFPPLNIGLPAKDYYESTSVLQKYTAALTQVFKNLESELWQSNSNLDSLKSKKKKNKSKQSIPIYLAAEVVDFEKSLSRASPDSADINDVTKYYNVLPIQEANELTPQIHLSHMINELSPPAFTAKSLIVAFPSYLKSLNSILKETPKGVIQAYLIWKCIQSFSTVIEAEEIKPYTRFANVLQGKDPESAIDRSVKCISHLDGGLGWILSRFFIEKAFSENAKKIGNQIVLDIRERFIEKLKNTSWMDPNTAKLAIGKVEKIVQKIGFPSKSPNVLDPVDLKEYYSLLKISPKNYFKNSLSIRRFQIARIWRKLGKPVNRDEWDLTMPTVNAYYNPPGNEIVFPAGIMQFPVFNAGVPQYLNYGAFGSIAGHELSHAFDSLGRHYDQNGNYTDWWDNETIANFEHRAQCFVDQYSNFTVPGLDGTTLHVNGKLTLGENIADAGGVSASFAAWKKRQSTVTDFNLPGLEYFSQDQLFFVSFGNWWCGSTRKEKAVSRIFSDPHSPKKARILGTMANSREFRESFNCPSKEPVCELW</sequence>
<gene>
    <name evidence="11" type="ORF">GcC1_206030</name>
</gene>
<evidence type="ECO:0000256" key="7">
    <source>
        <dbReference type="ARBA" id="ARBA00023049"/>
    </source>
</evidence>
<proteinExistence type="inferred from homology"/>
<evidence type="ECO:0000256" key="2">
    <source>
        <dbReference type="ARBA" id="ARBA00007357"/>
    </source>
</evidence>
<dbReference type="Pfam" id="PF05649">
    <property type="entry name" value="Peptidase_M13_N"/>
    <property type="match status" value="1"/>
</dbReference>
<dbReference type="SUPFAM" id="SSF55486">
    <property type="entry name" value="Metalloproteases ('zincins'), catalytic domain"/>
    <property type="match status" value="1"/>
</dbReference>
<dbReference type="GO" id="GO:0046872">
    <property type="term" value="F:metal ion binding"/>
    <property type="evidence" value="ECO:0007669"/>
    <property type="project" value="UniProtKB-KW"/>
</dbReference>
<evidence type="ECO:0000313" key="12">
    <source>
        <dbReference type="Proteomes" id="UP000285405"/>
    </source>
</evidence>
<dbReference type="EMBL" id="MCBR01020669">
    <property type="protein sequence ID" value="RKF55070.1"/>
    <property type="molecule type" value="Genomic_DNA"/>
</dbReference>
<keyword evidence="8" id="KW-0812">Transmembrane</keyword>
<evidence type="ECO:0000256" key="5">
    <source>
        <dbReference type="ARBA" id="ARBA00022801"/>
    </source>
</evidence>
<keyword evidence="6" id="KW-0862">Zinc</keyword>
<organism evidence="11 12">
    <name type="scientific">Golovinomyces cichoracearum</name>
    <dbReference type="NCBI Taxonomy" id="62708"/>
    <lineage>
        <taxon>Eukaryota</taxon>
        <taxon>Fungi</taxon>
        <taxon>Dikarya</taxon>
        <taxon>Ascomycota</taxon>
        <taxon>Pezizomycotina</taxon>
        <taxon>Leotiomycetes</taxon>
        <taxon>Erysiphales</taxon>
        <taxon>Erysiphaceae</taxon>
        <taxon>Golovinomyces</taxon>
    </lineage>
</organism>
<comment type="similarity">
    <text evidence="2">Belongs to the peptidase M13 family.</text>
</comment>
<evidence type="ECO:0000256" key="1">
    <source>
        <dbReference type="ARBA" id="ARBA00001947"/>
    </source>
</evidence>
<reference evidence="11 12" key="1">
    <citation type="journal article" date="2018" name="BMC Genomics">
        <title>Comparative genome analyses reveal sequence features reflecting distinct modes of host-adaptation between dicot and monocot powdery mildew.</title>
        <authorList>
            <person name="Wu Y."/>
            <person name="Ma X."/>
            <person name="Pan Z."/>
            <person name="Kale S.D."/>
            <person name="Song Y."/>
            <person name="King H."/>
            <person name="Zhang Q."/>
            <person name="Presley C."/>
            <person name="Deng X."/>
            <person name="Wei C.I."/>
            <person name="Xiao S."/>
        </authorList>
    </citation>
    <scope>NUCLEOTIDE SEQUENCE [LARGE SCALE GENOMIC DNA]</scope>
    <source>
        <strain evidence="11">UCSC1</strain>
    </source>
</reference>
<dbReference type="PANTHER" id="PTHR11733">
    <property type="entry name" value="ZINC METALLOPROTEASE FAMILY M13 NEPRILYSIN-RELATED"/>
    <property type="match status" value="1"/>
</dbReference>
<keyword evidence="5" id="KW-0378">Hydrolase</keyword>
<dbReference type="GO" id="GO:0005886">
    <property type="term" value="C:plasma membrane"/>
    <property type="evidence" value="ECO:0007669"/>
    <property type="project" value="TreeGrafter"/>
</dbReference>
<dbReference type="InterPro" id="IPR042089">
    <property type="entry name" value="Peptidase_M13_dom_2"/>
</dbReference>
<accession>A0A420HCA5</accession>
<dbReference type="Proteomes" id="UP000285405">
    <property type="component" value="Unassembled WGS sequence"/>
</dbReference>